<dbReference type="Proteomes" id="UP000294563">
    <property type="component" value="Unassembled WGS sequence"/>
</dbReference>
<keyword evidence="2" id="KW-1185">Reference proteome</keyword>
<evidence type="ECO:0000313" key="2">
    <source>
        <dbReference type="Proteomes" id="UP000294563"/>
    </source>
</evidence>
<dbReference type="Gene3D" id="3.90.1720.70">
    <property type="match status" value="1"/>
</dbReference>
<dbReference type="Pfam" id="PF14113">
    <property type="entry name" value="Tae4"/>
    <property type="match status" value="1"/>
</dbReference>
<dbReference type="InterPro" id="IPR025562">
    <property type="entry name" value="Tae4"/>
</dbReference>
<reference evidence="1 2" key="1">
    <citation type="submission" date="2019-03" db="EMBL/GenBank/DDBJ databases">
        <title>Genomic Encyclopedia of Archaeal and Bacterial Type Strains, Phase II (KMG-II): from individual species to whole genera.</title>
        <authorList>
            <person name="Goeker M."/>
        </authorList>
    </citation>
    <scope>NUCLEOTIDE SEQUENCE [LARGE SCALE GENOMIC DNA]</scope>
    <source>
        <strain evidence="1 2">DSM 29467</strain>
    </source>
</reference>
<dbReference type="AlphaFoldDB" id="A0A4R7LCV0"/>
<sequence>MDEPIQEGSASNGSSGYVTFPDLKILPDFDKLWSGYPNQGSLDVVTQIGGEVQQLFGPTLEELLDGDDEPLPNEFSNTCVVRTSEAFNSVGPDYVPFVGFRDLETENGNEGRGFGITRGDLAISIYRPGGGANWPNGRPFAYGVRLDEFAPYMQYYFPDAPLIRGTNLQTPFVGKKGVVFFTVGGWDDANGHFDIWNGFAADDLVPNGQAEVGSRIRYLAYFRRSTTITLWQHVKIELKEIQRNDGVCTAVYQMQGS</sequence>
<accession>A0A4R7LCV0</accession>
<evidence type="ECO:0000313" key="1">
    <source>
        <dbReference type="EMBL" id="TDT72106.1"/>
    </source>
</evidence>
<dbReference type="EMBL" id="SOBH01000008">
    <property type="protein sequence ID" value="TDT72106.1"/>
    <property type="molecule type" value="Genomic_DNA"/>
</dbReference>
<protein>
    <submittedName>
        <fullName evidence="1">Type VI secretion system (T6SS) effector Tae4 (Amidase)</fullName>
    </submittedName>
</protein>
<gene>
    <name evidence="1" type="ORF">BDE40_3697</name>
</gene>
<dbReference type="OrthoDB" id="1262040at2"/>
<name>A0A4R7LCV0_9RHOB</name>
<comment type="caution">
    <text evidence="1">The sequence shown here is derived from an EMBL/GenBank/DDBJ whole genome shotgun (WGS) entry which is preliminary data.</text>
</comment>
<organism evidence="1 2">
    <name type="scientific">Litoreibacter halocynthiae</name>
    <dbReference type="NCBI Taxonomy" id="1242689"/>
    <lineage>
        <taxon>Bacteria</taxon>
        <taxon>Pseudomonadati</taxon>
        <taxon>Pseudomonadota</taxon>
        <taxon>Alphaproteobacteria</taxon>
        <taxon>Rhodobacterales</taxon>
        <taxon>Roseobacteraceae</taxon>
        <taxon>Litoreibacter</taxon>
    </lineage>
</organism>
<proteinExistence type="predicted"/>